<dbReference type="SUPFAM" id="SSF46565">
    <property type="entry name" value="Chaperone J-domain"/>
    <property type="match status" value="1"/>
</dbReference>
<reference evidence="2 3" key="1">
    <citation type="submission" date="2020-10" db="EMBL/GenBank/DDBJ databases">
        <title>The Coptis chinensis genome and diversification of protoberbering-type alkaloids.</title>
        <authorList>
            <person name="Wang B."/>
            <person name="Shu S."/>
            <person name="Song C."/>
            <person name="Liu Y."/>
        </authorList>
    </citation>
    <scope>NUCLEOTIDE SEQUENCE [LARGE SCALE GENOMIC DNA]</scope>
    <source>
        <strain evidence="2">HL-2020</strain>
        <tissue evidence="2">Leaf</tissue>
    </source>
</reference>
<evidence type="ECO:0000313" key="2">
    <source>
        <dbReference type="EMBL" id="KAF9592592.1"/>
    </source>
</evidence>
<organism evidence="2 3">
    <name type="scientific">Coptis chinensis</name>
    <dbReference type="NCBI Taxonomy" id="261450"/>
    <lineage>
        <taxon>Eukaryota</taxon>
        <taxon>Viridiplantae</taxon>
        <taxon>Streptophyta</taxon>
        <taxon>Embryophyta</taxon>
        <taxon>Tracheophyta</taxon>
        <taxon>Spermatophyta</taxon>
        <taxon>Magnoliopsida</taxon>
        <taxon>Ranunculales</taxon>
        <taxon>Ranunculaceae</taxon>
        <taxon>Coptidoideae</taxon>
        <taxon>Coptis</taxon>
    </lineage>
</organism>
<dbReference type="Proteomes" id="UP000631114">
    <property type="component" value="Unassembled WGS sequence"/>
</dbReference>
<dbReference type="PANTHER" id="PTHR45181:SF4">
    <property type="entry name" value="HEAT SHOCK PROTEIN DNAJ WITH TETRATRICOPEPTIDE REPEAT-CONTAINING PROTEIN"/>
    <property type="match status" value="1"/>
</dbReference>
<comment type="caution">
    <text evidence="2">The sequence shown here is derived from an EMBL/GenBank/DDBJ whole genome shotgun (WGS) entry which is preliminary data.</text>
</comment>
<proteinExistence type="predicted"/>
<dbReference type="OrthoDB" id="10250354at2759"/>
<dbReference type="InterPro" id="IPR001623">
    <property type="entry name" value="DnaJ_domain"/>
</dbReference>
<dbReference type="PROSITE" id="PS50076">
    <property type="entry name" value="DNAJ_2"/>
    <property type="match status" value="1"/>
</dbReference>
<dbReference type="SMART" id="SM00271">
    <property type="entry name" value="DnaJ"/>
    <property type="match status" value="1"/>
</dbReference>
<sequence>MASDIKKAYRRAALRHHRYLAGQILPRSENGNDGVWKEVAEEVHKDADRLFKMIGEAYAVISDPVKALDFKSIYSFCALNYCLHSFMNKDLTIDDFLVFHCAPSMMMKRLGILRRTMYAAPPELQMFTAIPSREMATGNNGRRCGGHIETNIRSGQKLLVQIEDITMSKNDSIFLLHEKIRESGRVDGDNFFVTWNGEKLEMARTL</sequence>
<dbReference type="AlphaFoldDB" id="A0A835H6C9"/>
<dbReference type="CDD" id="cd06257">
    <property type="entry name" value="DnaJ"/>
    <property type="match status" value="1"/>
</dbReference>
<feature type="domain" description="J" evidence="1">
    <location>
        <begin position="1"/>
        <end position="78"/>
    </location>
</feature>
<dbReference type="Gene3D" id="1.10.287.110">
    <property type="entry name" value="DnaJ domain"/>
    <property type="match status" value="1"/>
</dbReference>
<accession>A0A835H6C9</accession>
<keyword evidence="3" id="KW-1185">Reference proteome</keyword>
<dbReference type="PANTHER" id="PTHR45181">
    <property type="entry name" value="HEAT SHOCK PROTEIN DNAJ WITH TETRATRICOPEPTIDE REPEAT-CONTAINING PROTEIN"/>
    <property type="match status" value="1"/>
</dbReference>
<evidence type="ECO:0000313" key="3">
    <source>
        <dbReference type="Proteomes" id="UP000631114"/>
    </source>
</evidence>
<dbReference type="EMBL" id="JADFTS010000008">
    <property type="protein sequence ID" value="KAF9592592.1"/>
    <property type="molecule type" value="Genomic_DNA"/>
</dbReference>
<gene>
    <name evidence="2" type="ORF">IFM89_016043</name>
</gene>
<name>A0A835H6C9_9MAGN</name>
<protein>
    <recommendedName>
        <fullName evidence="1">J domain-containing protein</fullName>
    </recommendedName>
</protein>
<dbReference type="InterPro" id="IPR036869">
    <property type="entry name" value="J_dom_sf"/>
</dbReference>
<evidence type="ECO:0000259" key="1">
    <source>
        <dbReference type="PROSITE" id="PS50076"/>
    </source>
</evidence>